<dbReference type="OrthoDB" id="9811121at2"/>
<dbReference type="AlphaFoldDB" id="W0HS60"/>
<feature type="domain" description="CN hydrolase" evidence="2">
    <location>
        <begin position="2"/>
        <end position="243"/>
    </location>
</feature>
<dbReference type="PROSITE" id="PS50263">
    <property type="entry name" value="CN_HYDROLASE"/>
    <property type="match status" value="1"/>
</dbReference>
<evidence type="ECO:0000313" key="4">
    <source>
        <dbReference type="Proteomes" id="UP000019028"/>
    </source>
</evidence>
<dbReference type="CDD" id="cd07584">
    <property type="entry name" value="nitrilase_6"/>
    <property type="match status" value="1"/>
</dbReference>
<dbReference type="PATRIC" id="fig|1239307.3.peg.1750"/>
<evidence type="ECO:0000256" key="1">
    <source>
        <dbReference type="ARBA" id="ARBA00022801"/>
    </source>
</evidence>
<organism evidence="3 4">
    <name type="scientific">Sodalis praecaptivus</name>
    <dbReference type="NCBI Taxonomy" id="1239307"/>
    <lineage>
        <taxon>Bacteria</taxon>
        <taxon>Pseudomonadati</taxon>
        <taxon>Pseudomonadota</taxon>
        <taxon>Gammaproteobacteria</taxon>
        <taxon>Enterobacterales</taxon>
        <taxon>Bruguierivoracaceae</taxon>
        <taxon>Sodalis</taxon>
    </lineage>
</organism>
<accession>W0HS60</accession>
<evidence type="ECO:0000259" key="2">
    <source>
        <dbReference type="PROSITE" id="PS50263"/>
    </source>
</evidence>
<dbReference type="Proteomes" id="UP000019028">
    <property type="component" value="Chromosome"/>
</dbReference>
<proteinExistence type="predicted"/>
<protein>
    <submittedName>
        <fullName evidence="3">Putative carbon-nitrogen hydrolase</fullName>
    </submittedName>
</protein>
<dbReference type="InterPro" id="IPR036526">
    <property type="entry name" value="C-N_Hydrolase_sf"/>
</dbReference>
<dbReference type="InterPro" id="IPR050345">
    <property type="entry name" value="Aliph_Amidase/BUP"/>
</dbReference>
<dbReference type="KEGG" id="sod:Sant_1609"/>
<dbReference type="Pfam" id="PF00795">
    <property type="entry name" value="CN_hydrolase"/>
    <property type="match status" value="1"/>
</dbReference>
<dbReference type="InterPro" id="IPR003010">
    <property type="entry name" value="C-N_Hydrolase"/>
</dbReference>
<dbReference type="PANTHER" id="PTHR43674:SF2">
    <property type="entry name" value="BETA-UREIDOPROPIONASE"/>
    <property type="match status" value="1"/>
</dbReference>
<dbReference type="EMBL" id="CP006569">
    <property type="protein sequence ID" value="AHF76666.1"/>
    <property type="molecule type" value="Genomic_DNA"/>
</dbReference>
<dbReference type="PANTHER" id="PTHR43674">
    <property type="entry name" value="NITRILASE C965.09-RELATED"/>
    <property type="match status" value="1"/>
</dbReference>
<dbReference type="GO" id="GO:0050126">
    <property type="term" value="F:N-carbamoylputrescine amidase activity"/>
    <property type="evidence" value="ECO:0007669"/>
    <property type="project" value="TreeGrafter"/>
</dbReference>
<dbReference type="Gene3D" id="3.60.110.10">
    <property type="entry name" value="Carbon-nitrogen hydrolase"/>
    <property type="match status" value="1"/>
</dbReference>
<dbReference type="SUPFAM" id="SSF56317">
    <property type="entry name" value="Carbon-nitrogen hydrolase"/>
    <property type="match status" value="1"/>
</dbReference>
<gene>
    <name evidence="3" type="ORF">Sant_1609</name>
</gene>
<keyword evidence="4" id="KW-1185">Reference proteome</keyword>
<evidence type="ECO:0000313" key="3">
    <source>
        <dbReference type="EMBL" id="AHF76666.1"/>
    </source>
</evidence>
<name>W0HS60_9GAMM</name>
<keyword evidence="1 3" id="KW-0378">Hydrolase</keyword>
<dbReference type="HOGENOM" id="CLU_030130_3_8_6"/>
<dbReference type="GO" id="GO:0033388">
    <property type="term" value="P:putrescine biosynthetic process from arginine"/>
    <property type="evidence" value="ECO:0007669"/>
    <property type="project" value="TreeGrafter"/>
</dbReference>
<dbReference type="RefSeq" id="WP_025421801.1">
    <property type="nucleotide sequence ID" value="NZ_CP006569.1"/>
</dbReference>
<sequence length="271" mass="30544">MIKIALAQIDTELGNKRKNLRYIASLCKEAADNKADVICFPELATTGYTPDLLGTRLWQLSESRGEETDRLLSELAGKLGLIIIAGFIERGERTGQVYNSAGVWTPEGESWLHAQRKIHLWADEKKWFSEGNRCEIINTPLGKLGVMVCYDLGFPEVARIFALRQVDILFVIAAWSEAEAYIWDINCAARALENGVFLVAVNRWGEEGELHLFGGSQIMAPDGQRVVRATDKGEALIYGNIDLTQLATVRMILPYRKDLKIPFYQHHYNED</sequence>
<reference evidence="3 4" key="1">
    <citation type="journal article" date="2014" name="Genome Biol. Evol.">
        <title>Genome degeneration and adaptation in a nascent stage of symbiosis.</title>
        <authorList>
            <person name="Oakeson K.F."/>
            <person name="Gil R."/>
            <person name="Clayton A.L."/>
            <person name="Dunn D.M."/>
            <person name="von Niederhausern A.C."/>
            <person name="Hamil C."/>
            <person name="Aoyagi A."/>
            <person name="Duval B."/>
            <person name="Baca A."/>
            <person name="Silva F.J."/>
            <person name="Vallier A."/>
            <person name="Jackson D.G."/>
            <person name="Latorre A."/>
            <person name="Weiss R.B."/>
            <person name="Heddi A."/>
            <person name="Moya A."/>
            <person name="Dale C."/>
        </authorList>
    </citation>
    <scope>NUCLEOTIDE SEQUENCE [LARGE SCALE GENOMIC DNA]</scope>
    <source>
        <strain evidence="3 4">HS1</strain>
    </source>
</reference>